<sequence>MLPWSDKGGGASSSSSSTLRRDENIASSSQYRSQSSNADSSRFRSQQQQAQQVPLDQGFDTFGSNSSNNPLGFNSMHHPQQGSRFINNQAPPLPEHNINDGADIQAFLNSTAYSDEVYGDDLVPDSTAYLSHRHQVDHHHSMAEQQRLHQWQDLLQAEDIVAYLQEMRYTDDIYGAPPLVEELIKEAQKEVTQEDSYHQGNTDQNRTTAIQRLTMVRDHLMAEARGNVETAIKQSQQLQQDDWEQIFSRGSVL</sequence>
<dbReference type="Proteomes" id="UP001209540">
    <property type="component" value="Unassembled WGS sequence"/>
</dbReference>
<name>A0AAD5JZ06_9FUNG</name>
<evidence type="ECO:0000256" key="1">
    <source>
        <dbReference type="SAM" id="MobiDB-lite"/>
    </source>
</evidence>
<evidence type="ECO:0000313" key="3">
    <source>
        <dbReference type="Proteomes" id="UP001209540"/>
    </source>
</evidence>
<feature type="compositionally biased region" description="Low complexity" evidence="1">
    <location>
        <begin position="27"/>
        <end position="52"/>
    </location>
</feature>
<accession>A0AAD5JZ06</accession>
<feature type="region of interest" description="Disordered" evidence="1">
    <location>
        <begin position="1"/>
        <end position="85"/>
    </location>
</feature>
<organism evidence="2 3">
    <name type="scientific">Phascolomyces articulosus</name>
    <dbReference type="NCBI Taxonomy" id="60185"/>
    <lineage>
        <taxon>Eukaryota</taxon>
        <taxon>Fungi</taxon>
        <taxon>Fungi incertae sedis</taxon>
        <taxon>Mucoromycota</taxon>
        <taxon>Mucoromycotina</taxon>
        <taxon>Mucoromycetes</taxon>
        <taxon>Mucorales</taxon>
        <taxon>Lichtheimiaceae</taxon>
        <taxon>Phascolomyces</taxon>
    </lineage>
</organism>
<reference evidence="2" key="1">
    <citation type="journal article" date="2022" name="IScience">
        <title>Evolution of zygomycete secretomes and the origins of terrestrial fungal ecologies.</title>
        <authorList>
            <person name="Chang Y."/>
            <person name="Wang Y."/>
            <person name="Mondo S."/>
            <person name="Ahrendt S."/>
            <person name="Andreopoulos W."/>
            <person name="Barry K."/>
            <person name="Beard J."/>
            <person name="Benny G.L."/>
            <person name="Blankenship S."/>
            <person name="Bonito G."/>
            <person name="Cuomo C."/>
            <person name="Desiro A."/>
            <person name="Gervers K.A."/>
            <person name="Hundley H."/>
            <person name="Kuo A."/>
            <person name="LaButti K."/>
            <person name="Lang B.F."/>
            <person name="Lipzen A."/>
            <person name="O'Donnell K."/>
            <person name="Pangilinan J."/>
            <person name="Reynolds N."/>
            <person name="Sandor L."/>
            <person name="Smith M.E."/>
            <person name="Tsang A."/>
            <person name="Grigoriev I.V."/>
            <person name="Stajich J.E."/>
            <person name="Spatafora J.W."/>
        </authorList>
    </citation>
    <scope>NUCLEOTIDE SEQUENCE</scope>
    <source>
        <strain evidence="2">RSA 2281</strain>
    </source>
</reference>
<reference evidence="2" key="2">
    <citation type="submission" date="2023-02" db="EMBL/GenBank/DDBJ databases">
        <authorList>
            <consortium name="DOE Joint Genome Institute"/>
            <person name="Mondo S.J."/>
            <person name="Chang Y."/>
            <person name="Wang Y."/>
            <person name="Ahrendt S."/>
            <person name="Andreopoulos W."/>
            <person name="Barry K."/>
            <person name="Beard J."/>
            <person name="Benny G.L."/>
            <person name="Blankenship S."/>
            <person name="Bonito G."/>
            <person name="Cuomo C."/>
            <person name="Desiro A."/>
            <person name="Gervers K.A."/>
            <person name="Hundley H."/>
            <person name="Kuo A."/>
            <person name="LaButti K."/>
            <person name="Lang B.F."/>
            <person name="Lipzen A."/>
            <person name="O'Donnell K."/>
            <person name="Pangilinan J."/>
            <person name="Reynolds N."/>
            <person name="Sandor L."/>
            <person name="Smith M.W."/>
            <person name="Tsang A."/>
            <person name="Grigoriev I.V."/>
            <person name="Stajich J.E."/>
            <person name="Spatafora J.W."/>
        </authorList>
    </citation>
    <scope>NUCLEOTIDE SEQUENCE</scope>
    <source>
        <strain evidence="2">RSA 2281</strain>
    </source>
</reference>
<feature type="compositionally biased region" description="Polar residues" evidence="1">
    <location>
        <begin position="62"/>
        <end position="85"/>
    </location>
</feature>
<protein>
    <submittedName>
        <fullName evidence="2">Uncharacterized protein</fullName>
    </submittedName>
</protein>
<dbReference type="AlphaFoldDB" id="A0AAD5JZ06"/>
<keyword evidence="3" id="KW-1185">Reference proteome</keyword>
<evidence type="ECO:0000313" key="2">
    <source>
        <dbReference type="EMBL" id="KAI9261439.1"/>
    </source>
</evidence>
<comment type="caution">
    <text evidence="2">The sequence shown here is derived from an EMBL/GenBank/DDBJ whole genome shotgun (WGS) entry which is preliminary data.</text>
</comment>
<proteinExistence type="predicted"/>
<dbReference type="EMBL" id="JAIXMP010000015">
    <property type="protein sequence ID" value="KAI9261439.1"/>
    <property type="molecule type" value="Genomic_DNA"/>
</dbReference>
<gene>
    <name evidence="2" type="ORF">BDA99DRAFT_560315</name>
</gene>